<reference evidence="2 3" key="1">
    <citation type="journal article" date="2023" name="Plants (Basel)">
        <title>Bridging the Gap: Combining Genomics and Transcriptomics Approaches to Understand Stylosanthes scabra, an Orphan Legume from the Brazilian Caatinga.</title>
        <authorList>
            <person name="Ferreira-Neto J.R.C."/>
            <person name="da Silva M.D."/>
            <person name="Binneck E."/>
            <person name="de Melo N.F."/>
            <person name="da Silva R.H."/>
            <person name="de Melo A.L.T.M."/>
            <person name="Pandolfi V."/>
            <person name="Bustamante F.O."/>
            <person name="Brasileiro-Vidal A.C."/>
            <person name="Benko-Iseppon A.M."/>
        </authorList>
    </citation>
    <scope>NUCLEOTIDE SEQUENCE [LARGE SCALE GENOMIC DNA]</scope>
    <source>
        <tissue evidence="2">Leaves</tissue>
    </source>
</reference>
<feature type="compositionally biased region" description="Polar residues" evidence="1">
    <location>
        <begin position="136"/>
        <end position="148"/>
    </location>
</feature>
<keyword evidence="3" id="KW-1185">Reference proteome</keyword>
<evidence type="ECO:0000313" key="3">
    <source>
        <dbReference type="Proteomes" id="UP001341840"/>
    </source>
</evidence>
<dbReference type="EMBL" id="JASCZI010000924">
    <property type="protein sequence ID" value="MED6113816.1"/>
    <property type="molecule type" value="Genomic_DNA"/>
</dbReference>
<protein>
    <recommendedName>
        <fullName evidence="4">DUF3892 domain-containing protein</fullName>
    </recommendedName>
</protein>
<name>A0ABU6QQB8_9FABA</name>
<organism evidence="2 3">
    <name type="scientific">Stylosanthes scabra</name>
    <dbReference type="NCBI Taxonomy" id="79078"/>
    <lineage>
        <taxon>Eukaryota</taxon>
        <taxon>Viridiplantae</taxon>
        <taxon>Streptophyta</taxon>
        <taxon>Embryophyta</taxon>
        <taxon>Tracheophyta</taxon>
        <taxon>Spermatophyta</taxon>
        <taxon>Magnoliopsida</taxon>
        <taxon>eudicotyledons</taxon>
        <taxon>Gunneridae</taxon>
        <taxon>Pentapetalae</taxon>
        <taxon>rosids</taxon>
        <taxon>fabids</taxon>
        <taxon>Fabales</taxon>
        <taxon>Fabaceae</taxon>
        <taxon>Papilionoideae</taxon>
        <taxon>50 kb inversion clade</taxon>
        <taxon>dalbergioids sensu lato</taxon>
        <taxon>Dalbergieae</taxon>
        <taxon>Pterocarpus clade</taxon>
        <taxon>Stylosanthes</taxon>
    </lineage>
</organism>
<evidence type="ECO:0000313" key="2">
    <source>
        <dbReference type="EMBL" id="MED6113816.1"/>
    </source>
</evidence>
<dbReference type="Proteomes" id="UP001341840">
    <property type="component" value="Unassembled WGS sequence"/>
</dbReference>
<feature type="compositionally biased region" description="Polar residues" evidence="1">
    <location>
        <begin position="7"/>
        <end position="20"/>
    </location>
</feature>
<feature type="region of interest" description="Disordered" evidence="1">
    <location>
        <begin position="1"/>
        <end position="20"/>
    </location>
</feature>
<evidence type="ECO:0008006" key="4">
    <source>
        <dbReference type="Google" id="ProtNLM"/>
    </source>
</evidence>
<feature type="compositionally biased region" description="Acidic residues" evidence="1">
    <location>
        <begin position="122"/>
        <end position="135"/>
    </location>
</feature>
<evidence type="ECO:0000256" key="1">
    <source>
        <dbReference type="SAM" id="MobiDB-lite"/>
    </source>
</evidence>
<gene>
    <name evidence="2" type="ORF">PIB30_074400</name>
</gene>
<sequence>MKINGMKFQTSDNSTGRTTDNTGVYLKGDARQAQNAHQVYYMPYPDNELNDCPRANWMVVVKCKPRGRIETQEVLVADEAYQNAKDIPVKIVTDTGTPETLRSVTGELDIVNTQVPNNENQIDSEVEECNSEDNESASADSISTQEFE</sequence>
<comment type="caution">
    <text evidence="2">The sequence shown here is derived from an EMBL/GenBank/DDBJ whole genome shotgun (WGS) entry which is preliminary data.</text>
</comment>
<proteinExistence type="predicted"/>
<feature type="region of interest" description="Disordered" evidence="1">
    <location>
        <begin position="116"/>
        <end position="148"/>
    </location>
</feature>
<accession>A0ABU6QQB8</accession>